<feature type="transmembrane region" description="Helical" evidence="1">
    <location>
        <begin position="310"/>
        <end position="332"/>
    </location>
</feature>
<protein>
    <recommendedName>
        <fullName evidence="4">Gustatory receptor</fullName>
    </recommendedName>
</protein>
<evidence type="ECO:0000313" key="3">
    <source>
        <dbReference type="Proteomes" id="UP000192578"/>
    </source>
</evidence>
<feature type="transmembrane region" description="Helical" evidence="1">
    <location>
        <begin position="205"/>
        <end position="225"/>
    </location>
</feature>
<feature type="transmembrane region" description="Helical" evidence="1">
    <location>
        <begin position="39"/>
        <end position="60"/>
    </location>
</feature>
<keyword evidence="3" id="KW-1185">Reference proteome</keyword>
<name>A0A9X6RLS6_HYPEX</name>
<accession>A0A9X6RLS6</accession>
<dbReference type="EMBL" id="MTYJ01000244">
    <property type="protein sequence ID" value="OWA51936.1"/>
    <property type="molecule type" value="Genomic_DNA"/>
</dbReference>
<evidence type="ECO:0000313" key="2">
    <source>
        <dbReference type="EMBL" id="OWA51936.1"/>
    </source>
</evidence>
<evidence type="ECO:0000256" key="1">
    <source>
        <dbReference type="SAM" id="Phobius"/>
    </source>
</evidence>
<evidence type="ECO:0008006" key="4">
    <source>
        <dbReference type="Google" id="ProtNLM"/>
    </source>
</evidence>
<gene>
    <name evidence="2" type="ORF">BV898_16396</name>
</gene>
<keyword evidence="1" id="KW-0472">Membrane</keyword>
<keyword evidence="1" id="KW-0812">Transmembrane</keyword>
<keyword evidence="1" id="KW-1133">Transmembrane helix</keyword>
<dbReference type="Proteomes" id="UP000192578">
    <property type="component" value="Unassembled WGS sequence"/>
</dbReference>
<proteinExistence type="predicted"/>
<dbReference type="AlphaFoldDB" id="A0A9X6RLS6"/>
<sequence>MAEDITFVQSFLLAPFLSSCPEGKTSRVKKFLRHVQNTFSIAFLCATAGLVMVEMSATLGRSIASRSITTADPMLITLVKNLWNCSYPIRAILILGIFKWKQSDWRNLHQTAHRCLGELDPSREKSGRRLGRWSVVLFVVTFVALFVPVALIWQHRPSPATNASLHRDSEGHAKGHGCEFTYFGYCIPFAVLLALWTSFADLPFLLSQQVLLAGIIFAMRVVRILKGVDRDVRHEIERLGSLRHCDTVLRVERVKMWTRTFVVCQLFLRQFNAFYEWILLLSVGLDILAALGLGAKILNPAKGPADTTAALYLALVCFAFLAYATVFFIPFVQIGEESGKIDRSLRELIWIVKGHYSKHNEDEEHEVLRDQHSRQAKSAEALSELSAIIQQNPLAVEAGGLFSFSRRYLVTVVSSVATLLLVAQEVLDRTINLSPCQASRNDIANDSAILEAN</sequence>
<feature type="transmembrane region" description="Helical" evidence="1">
    <location>
        <begin position="133"/>
        <end position="153"/>
    </location>
</feature>
<comment type="caution">
    <text evidence="2">The sequence shown here is derived from an EMBL/GenBank/DDBJ whole genome shotgun (WGS) entry which is preliminary data.</text>
</comment>
<feature type="transmembrane region" description="Helical" evidence="1">
    <location>
        <begin position="277"/>
        <end position="298"/>
    </location>
</feature>
<reference evidence="3" key="1">
    <citation type="submission" date="2017-01" db="EMBL/GenBank/DDBJ databases">
        <title>Comparative genomics of anhydrobiosis in the tardigrade Hypsibius dujardini.</title>
        <authorList>
            <person name="Yoshida Y."/>
            <person name="Koutsovoulos G."/>
            <person name="Laetsch D."/>
            <person name="Stevens L."/>
            <person name="Kumar S."/>
            <person name="Horikawa D."/>
            <person name="Ishino K."/>
            <person name="Komine S."/>
            <person name="Tomita M."/>
            <person name="Blaxter M."/>
            <person name="Arakawa K."/>
        </authorList>
    </citation>
    <scope>NUCLEOTIDE SEQUENCE [LARGE SCALE GENOMIC DNA]</scope>
    <source>
        <strain evidence="3">Z151</strain>
    </source>
</reference>
<organism evidence="2 3">
    <name type="scientific">Hypsibius exemplaris</name>
    <name type="common">Freshwater tardigrade</name>
    <dbReference type="NCBI Taxonomy" id="2072580"/>
    <lineage>
        <taxon>Eukaryota</taxon>
        <taxon>Metazoa</taxon>
        <taxon>Ecdysozoa</taxon>
        <taxon>Tardigrada</taxon>
        <taxon>Eutardigrada</taxon>
        <taxon>Parachela</taxon>
        <taxon>Hypsibioidea</taxon>
        <taxon>Hypsibiidae</taxon>
        <taxon>Hypsibius</taxon>
    </lineage>
</organism>